<feature type="transmembrane region" description="Helical" evidence="1">
    <location>
        <begin position="41"/>
        <end position="63"/>
    </location>
</feature>
<dbReference type="InterPro" id="IPR046659">
    <property type="entry name" value="DUF6768"/>
</dbReference>
<keyword evidence="1" id="KW-0812">Transmembrane</keyword>
<keyword evidence="1" id="KW-0472">Membrane</keyword>
<protein>
    <submittedName>
        <fullName evidence="2">Uncharacterized protein</fullName>
    </submittedName>
</protein>
<name>A0A239PJ31_9PROT</name>
<dbReference type="Pfam" id="PF20556">
    <property type="entry name" value="DUF6768"/>
    <property type="match status" value="1"/>
</dbReference>
<dbReference type="AlphaFoldDB" id="A0A239PJ31"/>
<dbReference type="RefSeq" id="WP_089410812.1">
    <property type="nucleotide sequence ID" value="NZ_FZQA01000001.1"/>
</dbReference>
<gene>
    <name evidence="2" type="ORF">SAMN06297382_0294</name>
</gene>
<evidence type="ECO:0000313" key="3">
    <source>
        <dbReference type="Proteomes" id="UP000198346"/>
    </source>
</evidence>
<keyword evidence="3" id="KW-1185">Reference proteome</keyword>
<reference evidence="2 3" key="1">
    <citation type="submission" date="2017-07" db="EMBL/GenBank/DDBJ databases">
        <authorList>
            <person name="Sun Z.S."/>
            <person name="Albrecht U."/>
            <person name="Echele G."/>
            <person name="Lee C.C."/>
        </authorList>
    </citation>
    <scope>NUCLEOTIDE SEQUENCE [LARGE SCALE GENOMIC DNA]</scope>
    <source>
        <strain evidence="2 3">CGMCC 1.12710</strain>
    </source>
</reference>
<evidence type="ECO:0000313" key="2">
    <source>
        <dbReference type="EMBL" id="SNT67801.1"/>
    </source>
</evidence>
<evidence type="ECO:0000256" key="1">
    <source>
        <dbReference type="SAM" id="Phobius"/>
    </source>
</evidence>
<dbReference type="EMBL" id="FZQA01000001">
    <property type="protein sequence ID" value="SNT67801.1"/>
    <property type="molecule type" value="Genomic_DNA"/>
</dbReference>
<organism evidence="2 3">
    <name type="scientific">Amphiplicatus metriothermophilus</name>
    <dbReference type="NCBI Taxonomy" id="1519374"/>
    <lineage>
        <taxon>Bacteria</taxon>
        <taxon>Pseudomonadati</taxon>
        <taxon>Pseudomonadota</taxon>
        <taxon>Alphaproteobacteria</taxon>
        <taxon>Parvularculales</taxon>
        <taxon>Parvularculaceae</taxon>
        <taxon>Amphiplicatus</taxon>
    </lineage>
</organism>
<dbReference type="Proteomes" id="UP000198346">
    <property type="component" value="Unassembled WGS sequence"/>
</dbReference>
<keyword evidence="1" id="KW-1133">Transmembrane helix</keyword>
<dbReference type="OrthoDB" id="8447559at2"/>
<accession>A0A239PJ31</accession>
<feature type="transmembrane region" description="Helical" evidence="1">
    <location>
        <begin position="75"/>
        <end position="97"/>
    </location>
</feature>
<proteinExistence type="predicted"/>
<sequence>MTDIDRMIEEALEEEDRALLEKFSEQNLLAQGLSVYRGRQAWVAALATVIIFAMFGAAVYSAIQFIRAQDALAALRWGGATLLFMIMVAFMKVWFWLRMEANRILREIKRVELQLARMQGKQAA</sequence>